<dbReference type="InterPro" id="IPR002661">
    <property type="entry name" value="Ribosome_recyc_fac"/>
</dbReference>
<dbReference type="Gene3D" id="1.10.132.20">
    <property type="entry name" value="Ribosome-recycling factor"/>
    <property type="match status" value="1"/>
</dbReference>
<reference evidence="8" key="1">
    <citation type="submission" date="2020-08" db="EMBL/GenBank/DDBJ databases">
        <title>Genome public.</title>
        <authorList>
            <person name="Liu C."/>
            <person name="Sun Q."/>
        </authorList>
    </citation>
    <scope>NUCLEOTIDE SEQUENCE</scope>
    <source>
        <strain evidence="8">BX12</strain>
    </source>
</reference>
<keyword evidence="4 5" id="KW-0648">Protein biosynthesis</keyword>
<dbReference type="Proteomes" id="UP000602647">
    <property type="component" value="Unassembled WGS sequence"/>
</dbReference>
<gene>
    <name evidence="5 8" type="primary">frr</name>
    <name evidence="8" type="ORF">H9L42_13055</name>
</gene>
<dbReference type="GO" id="GO:0006415">
    <property type="term" value="P:translational termination"/>
    <property type="evidence" value="ECO:0007669"/>
    <property type="project" value="UniProtKB-UniRule"/>
</dbReference>
<dbReference type="Gene3D" id="3.30.1360.40">
    <property type="match status" value="1"/>
</dbReference>
<comment type="similarity">
    <text evidence="2 5">Belongs to the RRF family.</text>
</comment>
<evidence type="ECO:0000256" key="3">
    <source>
        <dbReference type="ARBA" id="ARBA00022490"/>
    </source>
</evidence>
<comment type="subcellular location">
    <subcellularLocation>
        <location evidence="1 5">Cytoplasm</location>
    </subcellularLocation>
</comment>
<evidence type="ECO:0000256" key="4">
    <source>
        <dbReference type="ARBA" id="ARBA00022917"/>
    </source>
</evidence>
<dbReference type="PANTHER" id="PTHR20982">
    <property type="entry name" value="RIBOSOME RECYCLING FACTOR"/>
    <property type="match status" value="1"/>
</dbReference>
<dbReference type="NCBIfam" id="TIGR00496">
    <property type="entry name" value="frr"/>
    <property type="match status" value="1"/>
</dbReference>
<dbReference type="GO" id="GO:0005737">
    <property type="term" value="C:cytoplasm"/>
    <property type="evidence" value="ECO:0007669"/>
    <property type="project" value="UniProtKB-SubCell"/>
</dbReference>
<proteinExistence type="inferred from homology"/>
<dbReference type="FunFam" id="1.10.132.20:FF:000001">
    <property type="entry name" value="Ribosome-recycling factor"/>
    <property type="match status" value="1"/>
</dbReference>
<dbReference type="GO" id="GO:0043023">
    <property type="term" value="F:ribosomal large subunit binding"/>
    <property type="evidence" value="ECO:0007669"/>
    <property type="project" value="TreeGrafter"/>
</dbReference>
<evidence type="ECO:0000256" key="2">
    <source>
        <dbReference type="ARBA" id="ARBA00005912"/>
    </source>
</evidence>
<dbReference type="EMBL" id="JACRYT010000018">
    <property type="protein sequence ID" value="MBC6680751.1"/>
    <property type="molecule type" value="Genomic_DNA"/>
</dbReference>
<evidence type="ECO:0000256" key="1">
    <source>
        <dbReference type="ARBA" id="ARBA00004496"/>
    </source>
</evidence>
<dbReference type="InterPro" id="IPR023584">
    <property type="entry name" value="Ribosome_recyc_fac_dom"/>
</dbReference>
<dbReference type="Pfam" id="PF01765">
    <property type="entry name" value="RRF"/>
    <property type="match status" value="1"/>
</dbReference>
<protein>
    <recommendedName>
        <fullName evidence="5">Ribosome-recycling factor</fullName>
        <shortName evidence="5">RRF</shortName>
    </recommendedName>
    <alternativeName>
        <fullName evidence="5">Ribosome-releasing factor</fullName>
    </alternativeName>
</protein>
<evidence type="ECO:0000256" key="5">
    <source>
        <dbReference type="HAMAP-Rule" id="MF_00040"/>
    </source>
</evidence>
<feature type="region of interest" description="Disordered" evidence="6">
    <location>
        <begin position="132"/>
        <end position="153"/>
    </location>
</feature>
<keyword evidence="9" id="KW-1185">Reference proteome</keyword>
<evidence type="ECO:0000313" key="9">
    <source>
        <dbReference type="Proteomes" id="UP000602647"/>
    </source>
</evidence>
<accession>A0A923NMM9</accession>
<dbReference type="FunFam" id="3.30.1360.40:FF:000001">
    <property type="entry name" value="Ribosome-recycling factor"/>
    <property type="match status" value="1"/>
</dbReference>
<comment type="caution">
    <text evidence="8">The sequence shown here is derived from an EMBL/GenBank/DDBJ whole genome shotgun (WGS) entry which is preliminary data.</text>
</comment>
<evidence type="ECO:0000313" key="8">
    <source>
        <dbReference type="EMBL" id="MBC6680751.1"/>
    </source>
</evidence>
<dbReference type="HAMAP" id="MF_00040">
    <property type="entry name" value="RRF"/>
    <property type="match status" value="1"/>
</dbReference>
<dbReference type="CDD" id="cd00520">
    <property type="entry name" value="RRF"/>
    <property type="match status" value="1"/>
</dbReference>
<feature type="domain" description="Ribosome recycling factor" evidence="7">
    <location>
        <begin position="20"/>
        <end position="183"/>
    </location>
</feature>
<sequence>MAINVEEILQTKIEKSKHHLKEELTTVRAGKANAALVDRVMVDYYGSPTPLKSLANISVPDPRTLMISPFDPKSIPEIEKGINKADIGITPANDGKVIRLTIPQVTEERRKELNKTVKKMGEETKVAIRNLRREANDELKKEEKNGELTEDDLKGEMEEVQKIIDKAVKDVDAMIADKEKEIMEV</sequence>
<comment type="function">
    <text evidence="5">Responsible for the release of ribosomes from messenger RNA at the termination of protein biosynthesis. May increase the efficiency of translation by recycling ribosomes from one round of translation to another.</text>
</comment>
<evidence type="ECO:0000259" key="7">
    <source>
        <dbReference type="Pfam" id="PF01765"/>
    </source>
</evidence>
<dbReference type="PANTHER" id="PTHR20982:SF3">
    <property type="entry name" value="MITOCHONDRIAL RIBOSOME RECYCLING FACTOR PSEUDO 1"/>
    <property type="match status" value="1"/>
</dbReference>
<name>A0A923NMM9_9FIRM</name>
<evidence type="ECO:0000256" key="6">
    <source>
        <dbReference type="SAM" id="MobiDB-lite"/>
    </source>
</evidence>
<dbReference type="RefSeq" id="WP_187303849.1">
    <property type="nucleotide sequence ID" value="NZ_CBCTON010000032.1"/>
</dbReference>
<dbReference type="SUPFAM" id="SSF55194">
    <property type="entry name" value="Ribosome recycling factor, RRF"/>
    <property type="match status" value="1"/>
</dbReference>
<dbReference type="InterPro" id="IPR036191">
    <property type="entry name" value="RRF_sf"/>
</dbReference>
<organism evidence="8 9">
    <name type="scientific">Zhenpiania hominis</name>
    <dbReference type="NCBI Taxonomy" id="2763644"/>
    <lineage>
        <taxon>Bacteria</taxon>
        <taxon>Bacillati</taxon>
        <taxon>Bacillota</taxon>
        <taxon>Clostridia</taxon>
        <taxon>Peptostreptococcales</taxon>
        <taxon>Anaerovoracaceae</taxon>
        <taxon>Zhenpiania</taxon>
    </lineage>
</organism>
<keyword evidence="3 5" id="KW-0963">Cytoplasm</keyword>
<dbReference type="AlphaFoldDB" id="A0A923NMM9"/>